<organism evidence="1 2">
    <name type="scientific">Vitrella brassicaformis (strain CCMP3155)</name>
    <dbReference type="NCBI Taxonomy" id="1169540"/>
    <lineage>
        <taxon>Eukaryota</taxon>
        <taxon>Sar</taxon>
        <taxon>Alveolata</taxon>
        <taxon>Colpodellida</taxon>
        <taxon>Vitrellaceae</taxon>
        <taxon>Vitrella</taxon>
    </lineage>
</organism>
<accession>A0A0G4F4M9</accession>
<proteinExistence type="predicted"/>
<dbReference type="OMA" id="CVARICI"/>
<dbReference type="PhylomeDB" id="A0A0G4F4M9"/>
<reference evidence="1 2" key="1">
    <citation type="submission" date="2014-11" db="EMBL/GenBank/DDBJ databases">
        <authorList>
            <person name="Zhu J."/>
            <person name="Qi W."/>
            <person name="Song R."/>
        </authorList>
    </citation>
    <scope>NUCLEOTIDE SEQUENCE [LARGE SCALE GENOMIC DNA]</scope>
</reference>
<dbReference type="VEuPathDB" id="CryptoDB:Vbra_14405"/>
<protein>
    <submittedName>
        <fullName evidence="1">Uncharacterized protein</fullName>
    </submittedName>
</protein>
<evidence type="ECO:0000313" key="1">
    <source>
        <dbReference type="EMBL" id="CEM07029.1"/>
    </source>
</evidence>
<evidence type="ECO:0000313" key="2">
    <source>
        <dbReference type="Proteomes" id="UP000041254"/>
    </source>
</evidence>
<dbReference type="Proteomes" id="UP000041254">
    <property type="component" value="Unassembled WGS sequence"/>
</dbReference>
<dbReference type="EMBL" id="CDMY01000375">
    <property type="protein sequence ID" value="CEM07029.1"/>
    <property type="molecule type" value="Genomic_DNA"/>
</dbReference>
<dbReference type="OrthoDB" id="188715at2759"/>
<dbReference type="InParanoid" id="A0A0G4F4M9"/>
<gene>
    <name evidence="1" type="ORF">Vbra_14405</name>
</gene>
<name>A0A0G4F4M9_VITBC</name>
<dbReference type="AlphaFoldDB" id="A0A0G4F4M9"/>
<keyword evidence="2" id="KW-1185">Reference proteome</keyword>
<sequence length="594" mass="65832">MATKTAQPYGKRLSMVIPRQVLYLERPFSQKLNRDSIWHFRQNYRSFRCGMPHGAKGEADEAFERAVSNPPDTLPDAVFEVEASPKHYNGDVTPSTGKRLSSAYKEEWEHVESNDTNLAKIINSIAEFRIGYRRFRKGEAKGAQRHMGDITRDIKREHLRVLPVAQLKQLQLQLSEMRKPSEERIMPKGFLPTAFHVHFGAGKLGLGLISTALAGSGQPFAIVDPPLDAWKELLESKSPTTDVIVNGTKITQLQVLRPGDPLPSLPIAPGQHGGSTPLRLFVCSSDDATLATLIKAATSMSTSVGPALPMIGDRISGVLSDPPKDHHRLPTLFGCENDHKAVDRLANSLAGRVDVVCCMVDRICTGRELTPTEIRITTEPDPGAIVVMTPPEPPAYAPAFGGECFTLPLVEAEAHYFANRKITIVNGMHTTLAFMTLCIMQKDDEPRSHELLTTATLPDDKQREVWAWAVARVLMILWQHDTHIIKHAHCMNDDIELARLLLGYARRTLNRFATISDTTGRILSGGVTNRYQTRLQPVDKFLMSHEVGEVPLGKIVLKEAELTEGFLLRAVRRLVEDAYRFTGLGTTAAASHAM</sequence>